<dbReference type="SUPFAM" id="SSF53756">
    <property type="entry name" value="UDP-Glycosyltransferase/glycogen phosphorylase"/>
    <property type="match status" value="1"/>
</dbReference>
<accession>A0A1F6LLD1</accession>
<reference evidence="3 4" key="1">
    <citation type="journal article" date="2016" name="Nat. Commun.">
        <title>Thousands of microbial genomes shed light on interconnected biogeochemical processes in an aquifer system.</title>
        <authorList>
            <person name="Anantharaman K."/>
            <person name="Brown C.T."/>
            <person name="Hug L.A."/>
            <person name="Sharon I."/>
            <person name="Castelle C.J."/>
            <person name="Probst A.J."/>
            <person name="Thomas B.C."/>
            <person name="Singh A."/>
            <person name="Wilkins M.J."/>
            <person name="Karaoz U."/>
            <person name="Brodie E.L."/>
            <person name="Williams K.H."/>
            <person name="Hubbard S.S."/>
            <person name="Banfield J.F."/>
        </authorList>
    </citation>
    <scope>NUCLEOTIDE SEQUENCE [LARGE SCALE GENOMIC DNA]</scope>
</reference>
<protein>
    <recommendedName>
        <fullName evidence="5">Glycosyl transferase family 1 domain-containing protein</fullName>
    </recommendedName>
</protein>
<evidence type="ECO:0008006" key="5">
    <source>
        <dbReference type="Google" id="ProtNLM"/>
    </source>
</evidence>
<dbReference type="CDD" id="cd03801">
    <property type="entry name" value="GT4_PimA-like"/>
    <property type="match status" value="1"/>
</dbReference>
<organism evidence="3 4">
    <name type="scientific">Candidatus Magasanikbacteria bacterium RIFCSPHIGHO2_01_FULL_33_34</name>
    <dbReference type="NCBI Taxonomy" id="1798671"/>
    <lineage>
        <taxon>Bacteria</taxon>
        <taxon>Candidatus Magasanikiibacteriota</taxon>
    </lineage>
</organism>
<dbReference type="Gene3D" id="3.40.50.2000">
    <property type="entry name" value="Glycogen Phosphorylase B"/>
    <property type="match status" value="2"/>
</dbReference>
<evidence type="ECO:0000259" key="1">
    <source>
        <dbReference type="Pfam" id="PF00534"/>
    </source>
</evidence>
<feature type="domain" description="Glycosyl transferase family 1" evidence="1">
    <location>
        <begin position="190"/>
        <end position="360"/>
    </location>
</feature>
<comment type="caution">
    <text evidence="3">The sequence shown here is derived from an EMBL/GenBank/DDBJ whole genome shotgun (WGS) entry which is preliminary data.</text>
</comment>
<dbReference type="InterPro" id="IPR001296">
    <property type="entry name" value="Glyco_trans_1"/>
</dbReference>
<dbReference type="Pfam" id="PF00534">
    <property type="entry name" value="Glycos_transf_1"/>
    <property type="match status" value="1"/>
</dbReference>
<sequence length="382" mass="43692">MKKILIISLEFPPYVGGVATYVHDLADSLDPQKTVVLAPSSKSKESSVWDEDKKYKIIRKKLLYPRFIWPRWIRLLWHVWRVVRKEKIEIIFVQHVLPVGYAGILMKKLFKIPFLLFSHGTDLIAGTSTVWKRKMVTMVSKQAEQIIFNSNSLQSRYLRVLPMFEKKSFVLYPCPEPIFFETPSRSAIDTIRSRYALEGKEVILSVSRLDEGKGFLHMIRYMSKILETAPNLVWFIIGGGFKSDLIIDTIRRYNLQNVVRFIGEIPHADLPPYFYVADLFVLLTHPDDGREEGLGLVFLEASATGLPIIAGRSGGVPEAVLDGRTGLIVDATNEKQVIDATLKLLQEKIYATQLGKAAKDRMLKDFQWSNQIKLLEPWIGKK</sequence>
<dbReference type="Proteomes" id="UP000177067">
    <property type="component" value="Unassembled WGS sequence"/>
</dbReference>
<dbReference type="PANTHER" id="PTHR45947">
    <property type="entry name" value="SULFOQUINOVOSYL TRANSFERASE SQD2"/>
    <property type="match status" value="1"/>
</dbReference>
<dbReference type="AlphaFoldDB" id="A0A1F6LLD1"/>
<dbReference type="PANTHER" id="PTHR45947:SF3">
    <property type="entry name" value="SULFOQUINOVOSYL TRANSFERASE SQD2"/>
    <property type="match status" value="1"/>
</dbReference>
<dbReference type="InterPro" id="IPR050194">
    <property type="entry name" value="Glycosyltransferase_grp1"/>
</dbReference>
<dbReference type="EMBL" id="MFPS01000003">
    <property type="protein sequence ID" value="OGH60103.1"/>
    <property type="molecule type" value="Genomic_DNA"/>
</dbReference>
<evidence type="ECO:0000259" key="2">
    <source>
        <dbReference type="Pfam" id="PF13439"/>
    </source>
</evidence>
<dbReference type="GO" id="GO:0016758">
    <property type="term" value="F:hexosyltransferase activity"/>
    <property type="evidence" value="ECO:0007669"/>
    <property type="project" value="TreeGrafter"/>
</dbReference>
<name>A0A1F6LLD1_9BACT</name>
<evidence type="ECO:0000313" key="4">
    <source>
        <dbReference type="Proteomes" id="UP000177067"/>
    </source>
</evidence>
<gene>
    <name evidence="3" type="ORF">A2725_00440</name>
</gene>
<proteinExistence type="predicted"/>
<dbReference type="Pfam" id="PF13439">
    <property type="entry name" value="Glyco_transf_4"/>
    <property type="match status" value="1"/>
</dbReference>
<dbReference type="InterPro" id="IPR028098">
    <property type="entry name" value="Glyco_trans_4-like_N"/>
</dbReference>
<feature type="domain" description="Glycosyltransferase subfamily 4-like N-terminal" evidence="2">
    <location>
        <begin position="15"/>
        <end position="173"/>
    </location>
</feature>
<evidence type="ECO:0000313" key="3">
    <source>
        <dbReference type="EMBL" id="OGH60103.1"/>
    </source>
</evidence>